<evidence type="ECO:0000313" key="3">
    <source>
        <dbReference type="Proteomes" id="UP000324222"/>
    </source>
</evidence>
<protein>
    <submittedName>
        <fullName evidence="2">Uncharacterized protein</fullName>
    </submittedName>
</protein>
<evidence type="ECO:0000313" key="2">
    <source>
        <dbReference type="EMBL" id="MPC31605.1"/>
    </source>
</evidence>
<comment type="caution">
    <text evidence="2">The sequence shown here is derived from an EMBL/GenBank/DDBJ whole genome shotgun (WGS) entry which is preliminary data.</text>
</comment>
<dbReference type="EMBL" id="VSRR010002471">
    <property type="protein sequence ID" value="MPC31605.1"/>
    <property type="molecule type" value="Genomic_DNA"/>
</dbReference>
<keyword evidence="3" id="KW-1185">Reference proteome</keyword>
<proteinExistence type="predicted"/>
<sequence>MPVPEQPRATAARRSLKAHSIPQWRFSNNIHSGQAVQCSPCPATAKCLFSLATRPRGEGPGSTSSRAGQELGTLDNVR</sequence>
<feature type="region of interest" description="Disordered" evidence="1">
    <location>
        <begin position="53"/>
        <end position="78"/>
    </location>
</feature>
<organism evidence="2 3">
    <name type="scientific">Portunus trituberculatus</name>
    <name type="common">Swimming crab</name>
    <name type="synonym">Neptunus trituberculatus</name>
    <dbReference type="NCBI Taxonomy" id="210409"/>
    <lineage>
        <taxon>Eukaryota</taxon>
        <taxon>Metazoa</taxon>
        <taxon>Ecdysozoa</taxon>
        <taxon>Arthropoda</taxon>
        <taxon>Crustacea</taxon>
        <taxon>Multicrustacea</taxon>
        <taxon>Malacostraca</taxon>
        <taxon>Eumalacostraca</taxon>
        <taxon>Eucarida</taxon>
        <taxon>Decapoda</taxon>
        <taxon>Pleocyemata</taxon>
        <taxon>Brachyura</taxon>
        <taxon>Eubrachyura</taxon>
        <taxon>Portunoidea</taxon>
        <taxon>Portunidae</taxon>
        <taxon>Portuninae</taxon>
        <taxon>Portunus</taxon>
    </lineage>
</organism>
<evidence type="ECO:0000256" key="1">
    <source>
        <dbReference type="SAM" id="MobiDB-lite"/>
    </source>
</evidence>
<dbReference type="AlphaFoldDB" id="A0A5B7EE20"/>
<accession>A0A5B7EE20</accession>
<gene>
    <name evidence="2" type="ORF">E2C01_024899</name>
</gene>
<dbReference type="Proteomes" id="UP000324222">
    <property type="component" value="Unassembled WGS sequence"/>
</dbReference>
<name>A0A5B7EE20_PORTR</name>
<reference evidence="2 3" key="1">
    <citation type="submission" date="2019-05" db="EMBL/GenBank/DDBJ databases">
        <title>Another draft genome of Portunus trituberculatus and its Hox gene families provides insights of decapod evolution.</title>
        <authorList>
            <person name="Jeong J.-H."/>
            <person name="Song I."/>
            <person name="Kim S."/>
            <person name="Choi T."/>
            <person name="Kim D."/>
            <person name="Ryu S."/>
            <person name="Kim W."/>
        </authorList>
    </citation>
    <scope>NUCLEOTIDE SEQUENCE [LARGE SCALE GENOMIC DNA]</scope>
    <source>
        <tissue evidence="2">Muscle</tissue>
    </source>
</reference>